<dbReference type="SUPFAM" id="SSF54427">
    <property type="entry name" value="NTF2-like"/>
    <property type="match status" value="1"/>
</dbReference>
<dbReference type="Gene3D" id="3.10.450.50">
    <property type="match status" value="1"/>
</dbReference>
<dbReference type="InterPro" id="IPR027843">
    <property type="entry name" value="DUF4440"/>
</dbReference>
<dbReference type="InterPro" id="IPR032710">
    <property type="entry name" value="NTF2-like_dom_sf"/>
</dbReference>
<dbReference type="KEGG" id="pbap:Pla133_41620"/>
<dbReference type="RefSeq" id="WP_145068587.1">
    <property type="nucleotide sequence ID" value="NZ_CP036287.1"/>
</dbReference>
<proteinExistence type="predicted"/>
<evidence type="ECO:0000313" key="2">
    <source>
        <dbReference type="EMBL" id="QDU69046.1"/>
    </source>
</evidence>
<evidence type="ECO:0000259" key="1">
    <source>
        <dbReference type="Pfam" id="PF14534"/>
    </source>
</evidence>
<protein>
    <submittedName>
        <fullName evidence="2">SnoaL-like domain protein</fullName>
    </submittedName>
</protein>
<accession>A0A518BPZ8</accession>
<name>A0A518BPZ8_9BACT</name>
<gene>
    <name evidence="2" type="ORF">Pla133_41620</name>
</gene>
<dbReference type="EMBL" id="CP036287">
    <property type="protein sequence ID" value="QDU69046.1"/>
    <property type="molecule type" value="Genomic_DNA"/>
</dbReference>
<feature type="domain" description="DUF4440" evidence="1">
    <location>
        <begin position="9"/>
        <end position="120"/>
    </location>
</feature>
<sequence>MDAEHTLLQRLRAANEAWTQGRPEEVAEFFHPSVVMAAPDGRVLVRGRVEMVQSFVDYAEGARTVRFEEFEHRVQVSGDTAVVSYLFEVEYVVLEEPGVNHVERGRELLVFARGGERDDWTVIWREQTPLDAPELD</sequence>
<evidence type="ECO:0000313" key="3">
    <source>
        <dbReference type="Proteomes" id="UP000316921"/>
    </source>
</evidence>
<dbReference type="Proteomes" id="UP000316921">
    <property type="component" value="Chromosome"/>
</dbReference>
<reference evidence="2 3" key="1">
    <citation type="submission" date="2019-02" db="EMBL/GenBank/DDBJ databases">
        <title>Deep-cultivation of Planctomycetes and their phenomic and genomic characterization uncovers novel biology.</title>
        <authorList>
            <person name="Wiegand S."/>
            <person name="Jogler M."/>
            <person name="Boedeker C."/>
            <person name="Pinto D."/>
            <person name="Vollmers J."/>
            <person name="Rivas-Marin E."/>
            <person name="Kohn T."/>
            <person name="Peeters S.H."/>
            <person name="Heuer A."/>
            <person name="Rast P."/>
            <person name="Oberbeckmann S."/>
            <person name="Bunk B."/>
            <person name="Jeske O."/>
            <person name="Meyerdierks A."/>
            <person name="Storesund J.E."/>
            <person name="Kallscheuer N."/>
            <person name="Luecker S."/>
            <person name="Lage O.M."/>
            <person name="Pohl T."/>
            <person name="Merkel B.J."/>
            <person name="Hornburger P."/>
            <person name="Mueller R.-W."/>
            <person name="Bruemmer F."/>
            <person name="Labrenz M."/>
            <person name="Spormann A.M."/>
            <person name="Op den Camp H."/>
            <person name="Overmann J."/>
            <person name="Amann R."/>
            <person name="Jetten M.S.M."/>
            <person name="Mascher T."/>
            <person name="Medema M.H."/>
            <person name="Devos D.P."/>
            <person name="Kaster A.-K."/>
            <person name="Ovreas L."/>
            <person name="Rohde M."/>
            <person name="Galperin M.Y."/>
            <person name="Jogler C."/>
        </authorList>
    </citation>
    <scope>NUCLEOTIDE SEQUENCE [LARGE SCALE GENOMIC DNA]</scope>
    <source>
        <strain evidence="2 3">Pla133</strain>
    </source>
</reference>
<dbReference type="Pfam" id="PF14534">
    <property type="entry name" value="DUF4440"/>
    <property type="match status" value="1"/>
</dbReference>
<organism evidence="2 3">
    <name type="scientific">Engelhardtia mirabilis</name>
    <dbReference type="NCBI Taxonomy" id="2528011"/>
    <lineage>
        <taxon>Bacteria</taxon>
        <taxon>Pseudomonadati</taxon>
        <taxon>Planctomycetota</taxon>
        <taxon>Planctomycetia</taxon>
        <taxon>Planctomycetia incertae sedis</taxon>
        <taxon>Engelhardtia</taxon>
    </lineage>
</organism>
<dbReference type="AlphaFoldDB" id="A0A518BPZ8"/>
<keyword evidence="3" id="KW-1185">Reference proteome</keyword>